<dbReference type="Gene3D" id="3.80.10.10">
    <property type="entry name" value="Ribonuclease Inhibitor"/>
    <property type="match status" value="1"/>
</dbReference>
<name>A0A1V6RBK4_9EURO</name>
<dbReference type="AlphaFoldDB" id="A0A1V6RBK4"/>
<evidence type="ECO:0000313" key="3">
    <source>
        <dbReference type="Proteomes" id="UP000191518"/>
    </source>
</evidence>
<dbReference type="SUPFAM" id="SSF52047">
    <property type="entry name" value="RNI-like"/>
    <property type="match status" value="1"/>
</dbReference>
<sequence length="513" mass="57797">MDLNTLPPDIFEIVLTYLDLNTVKALRLTDRKLAKKCIGPRFLGSIQQPICDVSSQTLRSLRALSCNPALSKMIHSLTFLATNLDASKLEKNVESGKYDEVKVHGRMFERTTIPYSAEGLSEAKSDLNWLKEQQRARVNESSSEMIELLQLSLRGFNPIHSIRLDGALILGRTQRASTEKGAWHPFWMRASQVFSWIVTAIVQSGSSVKKLDVYRSTPRCCIPSSHITTYASDLDLKQLGTLCENLESLELSMSAEIQNDLDIAEVDEDALETDEGSETESDYGASREGHLSWKDPRAVLADTTPGITSLLKSAPALRELDLFFRNALQDGALDSYDRIIESIADETQFPELERCALSGFMAKEESILLFLRKHPNLRSFTLHECNLTTGSWNPIFSHLERSMPKLDNLSLSNLSGKHTQCLRYLRMDAASNSNTEGQDEEEDEQEVDRMTPSQTGANHDVDPNLACLACETEYSNMQDRFKNDRDLVTVKSEKYVRPFEYQDDEANPYLTCL</sequence>
<gene>
    <name evidence="2" type="ORF">PENVUL_c069G09362</name>
</gene>
<feature type="region of interest" description="Disordered" evidence="1">
    <location>
        <begin position="429"/>
        <end position="460"/>
    </location>
</feature>
<comment type="caution">
    <text evidence="2">The sequence shown here is derived from an EMBL/GenBank/DDBJ whole genome shotgun (WGS) entry which is preliminary data.</text>
</comment>
<evidence type="ECO:0000256" key="1">
    <source>
        <dbReference type="SAM" id="MobiDB-lite"/>
    </source>
</evidence>
<dbReference type="InterPro" id="IPR032675">
    <property type="entry name" value="LRR_dom_sf"/>
</dbReference>
<evidence type="ECO:0008006" key="4">
    <source>
        <dbReference type="Google" id="ProtNLM"/>
    </source>
</evidence>
<protein>
    <recommendedName>
        <fullName evidence="4">F-box domain-containing protein</fullName>
    </recommendedName>
</protein>
<feature type="region of interest" description="Disordered" evidence="1">
    <location>
        <begin position="270"/>
        <end position="289"/>
    </location>
</feature>
<organism evidence="2 3">
    <name type="scientific">Penicillium vulpinum</name>
    <dbReference type="NCBI Taxonomy" id="29845"/>
    <lineage>
        <taxon>Eukaryota</taxon>
        <taxon>Fungi</taxon>
        <taxon>Dikarya</taxon>
        <taxon>Ascomycota</taxon>
        <taxon>Pezizomycotina</taxon>
        <taxon>Eurotiomycetes</taxon>
        <taxon>Eurotiomycetidae</taxon>
        <taxon>Eurotiales</taxon>
        <taxon>Aspergillaceae</taxon>
        <taxon>Penicillium</taxon>
    </lineage>
</organism>
<reference evidence="3" key="1">
    <citation type="journal article" date="2017" name="Nat. Microbiol.">
        <title>Global analysis of biosynthetic gene clusters reveals vast potential of secondary metabolite production in Penicillium species.</title>
        <authorList>
            <person name="Nielsen J.C."/>
            <person name="Grijseels S."/>
            <person name="Prigent S."/>
            <person name="Ji B."/>
            <person name="Dainat J."/>
            <person name="Nielsen K.F."/>
            <person name="Frisvad J.C."/>
            <person name="Workman M."/>
            <person name="Nielsen J."/>
        </authorList>
    </citation>
    <scope>NUCLEOTIDE SEQUENCE [LARGE SCALE GENOMIC DNA]</scope>
    <source>
        <strain evidence="3">IBT 29486</strain>
    </source>
</reference>
<feature type="compositionally biased region" description="Acidic residues" evidence="1">
    <location>
        <begin position="270"/>
        <end position="281"/>
    </location>
</feature>
<keyword evidence="3" id="KW-1185">Reference proteome</keyword>
<proteinExistence type="predicted"/>
<accession>A0A1V6RBK4</accession>
<dbReference type="EMBL" id="MDYP01000069">
    <property type="protein sequence ID" value="OQD98641.1"/>
    <property type="molecule type" value="Genomic_DNA"/>
</dbReference>
<dbReference type="Proteomes" id="UP000191518">
    <property type="component" value="Unassembled WGS sequence"/>
</dbReference>
<evidence type="ECO:0000313" key="2">
    <source>
        <dbReference type="EMBL" id="OQD98641.1"/>
    </source>
</evidence>
<feature type="compositionally biased region" description="Acidic residues" evidence="1">
    <location>
        <begin position="437"/>
        <end position="446"/>
    </location>
</feature>